<dbReference type="GO" id="GO:0032259">
    <property type="term" value="P:methylation"/>
    <property type="evidence" value="ECO:0007669"/>
    <property type="project" value="UniProtKB-KW"/>
</dbReference>
<dbReference type="EC" id="2.1.1.197" evidence="4 9"/>
<sequence>MTLIAEKSPVARRFSKASQSYKNAANVQYQVGRNLLAYNPVQHAELTIDLGCGPGTFIPQLLNMSDQLMAVDLSADMLEQCALQSPSVITLQADAQQLPVPDNSVDLIYSSLALQWMPDMTAVFEEAHRVLKPNGSMVFSCVSEGSLWQLKKAWRKVDDFDHVNRFASKTQIEVAVTTARLHKTTGIIRPHTFWYSDIRNLFASIRDVGANTVLGSNRKGLMGRRMWQTFNRAYESYRTEEGLPLTYQIYYGVVTK</sequence>
<evidence type="ECO:0000256" key="5">
    <source>
        <dbReference type="ARBA" id="ARBA00022603"/>
    </source>
</evidence>
<evidence type="ECO:0000256" key="6">
    <source>
        <dbReference type="ARBA" id="ARBA00022679"/>
    </source>
</evidence>
<accession>A0AA41W7Y1</accession>
<dbReference type="AlphaFoldDB" id="A0AA41W7Y1"/>
<keyword evidence="8 9" id="KW-0093">Biotin biosynthesis</keyword>
<dbReference type="InterPro" id="IPR011814">
    <property type="entry name" value="BioC"/>
</dbReference>
<gene>
    <name evidence="9 11" type="primary">bioC</name>
    <name evidence="11" type="ORF">NAF29_13250</name>
</gene>
<dbReference type="HAMAP" id="MF_00835">
    <property type="entry name" value="BioC"/>
    <property type="match status" value="1"/>
</dbReference>
<comment type="function">
    <text evidence="9">Converts the free carboxyl group of a malonyl-thioester to its methyl ester by transfer of a methyl group from S-adenosyl-L-methionine (SAM). It allows to synthesize pimeloyl-ACP via the fatty acid synthetic pathway.</text>
</comment>
<reference evidence="11 12" key="1">
    <citation type="journal article" date="2013" name="Antonie Van Leeuwenhoek">
        <title>Echinimonas agarilytica gen. nov., sp. nov., a new gammaproteobacterium isolated from the sea urchin Strongylocentrotus intermedius.</title>
        <authorList>
            <person name="Nedashkovskaya O.I."/>
            <person name="Stenkova A.M."/>
            <person name="Zhukova N.V."/>
            <person name="Van Trappen S."/>
            <person name="Lee J.S."/>
            <person name="Kim S.B."/>
        </authorList>
    </citation>
    <scope>NUCLEOTIDE SEQUENCE [LARGE SCALE GENOMIC DNA]</scope>
    <source>
        <strain evidence="11 12">KMM 6351</strain>
    </source>
</reference>
<evidence type="ECO:0000256" key="9">
    <source>
        <dbReference type="HAMAP-Rule" id="MF_00835"/>
    </source>
</evidence>
<evidence type="ECO:0000256" key="2">
    <source>
        <dbReference type="ARBA" id="ARBA00004746"/>
    </source>
</evidence>
<feature type="domain" description="Methyltransferase type 11" evidence="10">
    <location>
        <begin position="49"/>
        <end position="139"/>
    </location>
</feature>
<dbReference type="Gene3D" id="3.40.50.150">
    <property type="entry name" value="Vaccinia Virus protein VP39"/>
    <property type="match status" value="1"/>
</dbReference>
<dbReference type="NCBIfam" id="TIGR02072">
    <property type="entry name" value="BioC"/>
    <property type="match status" value="1"/>
</dbReference>
<dbReference type="SUPFAM" id="SSF53335">
    <property type="entry name" value="S-adenosyl-L-methionine-dependent methyltransferases"/>
    <property type="match status" value="1"/>
</dbReference>
<comment type="caution">
    <text evidence="11">The sequence shown here is derived from an EMBL/GenBank/DDBJ whole genome shotgun (WGS) entry which is preliminary data.</text>
</comment>
<dbReference type="GO" id="GO:0009102">
    <property type="term" value="P:biotin biosynthetic process"/>
    <property type="evidence" value="ECO:0007669"/>
    <property type="project" value="UniProtKB-UniRule"/>
</dbReference>
<comment type="similarity">
    <text evidence="3 9">Belongs to the methyltransferase superfamily.</text>
</comment>
<dbReference type="GO" id="GO:0010340">
    <property type="term" value="F:carboxyl-O-methyltransferase activity"/>
    <property type="evidence" value="ECO:0007669"/>
    <property type="project" value="UniProtKB-UniRule"/>
</dbReference>
<dbReference type="InterPro" id="IPR029063">
    <property type="entry name" value="SAM-dependent_MTases_sf"/>
</dbReference>
<evidence type="ECO:0000313" key="11">
    <source>
        <dbReference type="EMBL" id="MCM2680629.1"/>
    </source>
</evidence>
<organism evidence="11 12">
    <name type="scientific">Echinimonas agarilytica</name>
    <dbReference type="NCBI Taxonomy" id="1215918"/>
    <lineage>
        <taxon>Bacteria</taxon>
        <taxon>Pseudomonadati</taxon>
        <taxon>Pseudomonadota</taxon>
        <taxon>Gammaproteobacteria</taxon>
        <taxon>Alteromonadales</taxon>
        <taxon>Echinimonadaceae</taxon>
        <taxon>Echinimonas</taxon>
    </lineage>
</organism>
<dbReference type="PANTHER" id="PTHR44942">
    <property type="entry name" value="METHYLTRANSF_11 DOMAIN-CONTAINING PROTEIN"/>
    <property type="match status" value="1"/>
</dbReference>
<keyword evidence="7 9" id="KW-0949">S-adenosyl-L-methionine</keyword>
<comment type="catalytic activity">
    <reaction evidence="1 9">
        <text>malonyl-[ACP] + S-adenosyl-L-methionine = malonyl-[ACP] methyl ester + S-adenosyl-L-homocysteine</text>
        <dbReference type="Rhea" id="RHEA:17105"/>
        <dbReference type="Rhea" id="RHEA-COMP:9623"/>
        <dbReference type="Rhea" id="RHEA-COMP:9954"/>
        <dbReference type="ChEBI" id="CHEBI:57856"/>
        <dbReference type="ChEBI" id="CHEBI:59789"/>
        <dbReference type="ChEBI" id="CHEBI:78449"/>
        <dbReference type="ChEBI" id="CHEBI:78845"/>
        <dbReference type="EC" id="2.1.1.197"/>
    </reaction>
</comment>
<name>A0AA41W7Y1_9GAMM</name>
<keyword evidence="12" id="KW-1185">Reference proteome</keyword>
<evidence type="ECO:0000259" key="10">
    <source>
        <dbReference type="Pfam" id="PF08241"/>
    </source>
</evidence>
<evidence type="ECO:0000256" key="1">
    <source>
        <dbReference type="ARBA" id="ARBA00000852"/>
    </source>
</evidence>
<dbReference type="EMBL" id="JAMQGP010000007">
    <property type="protein sequence ID" value="MCM2680629.1"/>
    <property type="molecule type" value="Genomic_DNA"/>
</dbReference>
<dbReference type="RefSeq" id="WP_251262115.1">
    <property type="nucleotide sequence ID" value="NZ_JAMQGP010000007.1"/>
</dbReference>
<dbReference type="Pfam" id="PF08241">
    <property type="entry name" value="Methyltransf_11"/>
    <property type="match status" value="1"/>
</dbReference>
<proteinExistence type="inferred from homology"/>
<dbReference type="GO" id="GO:0008757">
    <property type="term" value="F:S-adenosylmethionine-dependent methyltransferase activity"/>
    <property type="evidence" value="ECO:0007669"/>
    <property type="project" value="InterPro"/>
</dbReference>
<dbReference type="InterPro" id="IPR013216">
    <property type="entry name" value="Methyltransf_11"/>
</dbReference>
<dbReference type="PANTHER" id="PTHR44942:SF4">
    <property type="entry name" value="METHYLTRANSFERASE TYPE 11 DOMAIN-CONTAINING PROTEIN"/>
    <property type="match status" value="1"/>
</dbReference>
<evidence type="ECO:0000256" key="4">
    <source>
        <dbReference type="ARBA" id="ARBA00012327"/>
    </source>
</evidence>
<dbReference type="Proteomes" id="UP001165393">
    <property type="component" value="Unassembled WGS sequence"/>
</dbReference>
<evidence type="ECO:0000313" key="12">
    <source>
        <dbReference type="Proteomes" id="UP001165393"/>
    </source>
</evidence>
<keyword evidence="5 9" id="KW-0489">Methyltransferase</keyword>
<keyword evidence="6 9" id="KW-0808">Transferase</keyword>
<evidence type="ECO:0000256" key="3">
    <source>
        <dbReference type="ARBA" id="ARBA00008361"/>
    </source>
</evidence>
<evidence type="ECO:0000256" key="8">
    <source>
        <dbReference type="ARBA" id="ARBA00022756"/>
    </source>
</evidence>
<dbReference type="CDD" id="cd02440">
    <property type="entry name" value="AdoMet_MTases"/>
    <property type="match status" value="1"/>
</dbReference>
<dbReference type="InterPro" id="IPR051052">
    <property type="entry name" value="Diverse_substrate_MTase"/>
</dbReference>
<protein>
    <recommendedName>
        <fullName evidence="4 9">Malonyl-[acyl-carrier protein] O-methyltransferase</fullName>
        <shortName evidence="9">Malonyl-ACP O-methyltransferase</shortName>
        <ecNumber evidence="4 9">2.1.1.197</ecNumber>
    </recommendedName>
    <alternativeName>
        <fullName evidence="9">Biotin synthesis protein BioC</fullName>
    </alternativeName>
</protein>
<comment type="pathway">
    <text evidence="2 9">Cofactor biosynthesis; biotin biosynthesis.</text>
</comment>
<evidence type="ECO:0000256" key="7">
    <source>
        <dbReference type="ARBA" id="ARBA00022691"/>
    </source>
</evidence>
<dbReference type="GO" id="GO:0102130">
    <property type="term" value="F:malonyl-CoA methyltransferase activity"/>
    <property type="evidence" value="ECO:0007669"/>
    <property type="project" value="UniProtKB-EC"/>
</dbReference>